<dbReference type="AlphaFoldDB" id="A0A2G8LGD0"/>
<sequence length="832" mass="94540">MDIKIGLLIKNRITLQDVVSHGRNLHTDDEGSYSGLKALSKDKREMLEGYQNLLYLLQTNPNYLAKLIFAMPQSKTTKFMESVILTLYNYAANQREEYLLLKLFKTALQEEIKDLILKAGSKVDKMMEIVTGNPMVIRMVVTFNRGQKGQSSLRDILQPLVTMVMNDKNLIINTNPVDVYKAWVNQKESETGETSKLPYDVSTEQALKQEEVISKINESAKVLETVTEKFLNAIISSVDKIPFGIRYIAKVLRISLQERFPTNPKKISSSCGHSLPPYRKHQCKELKDTLLCPCICGAGDYYIIRQHPPHLANIVGNLIYYRYMNPAIVAPDAFDIVDISVEKGMTIEQRRNLGSITKVLQTIASGKEFKGESSHLSALNEFVRKSFPKFKEFCIKVCEVDDPEDRFDIDEYSDFVNPTKPIVFMSVSEIIDTHALLVEHIDAVATDHSDPLHELLEDLGDVPGVEDMLGEVQGDPNSPETQQMISNLGKTEISFTLTNKFEIQEDDDQDKKRLFIKTKRLLVDIVRVQSDESVSAILDTKATPEQEALHDELLQVRLDLNTSQDTTLLARSQSSVEDTNLPIESKKEKVKKNLPVLEEAEMVSSKDGYQAIVNAIAQDIKNQRRYRQRRKQDIMKMKKTLNGLETKSKFYGEQTDYYSTYIKTCLENLAAKRHSKAKESKGKNGVKYNAAKLHEKGVILEIEGLKSPSDFKNVMFEINPSDKAGVFIVAAKFLGVRMDSVDLVFQDLLQLQYEGIAVTTMFGRAKINVNLLIYFKQEILREMKVLLPGSQIAKFRAISFHSDDHQWLDMRKSKLIMNSQNRKNSSLHPDPV</sequence>
<reference evidence="2 3" key="1">
    <citation type="journal article" date="2017" name="PLoS Biol.">
        <title>The sea cucumber genome provides insights into morphological evolution and visceral regeneration.</title>
        <authorList>
            <person name="Zhang X."/>
            <person name="Sun L."/>
            <person name="Yuan J."/>
            <person name="Sun Y."/>
            <person name="Gao Y."/>
            <person name="Zhang L."/>
            <person name="Li S."/>
            <person name="Dai H."/>
            <person name="Hamel J.F."/>
            <person name="Liu C."/>
            <person name="Yu Y."/>
            <person name="Liu S."/>
            <person name="Lin W."/>
            <person name="Guo K."/>
            <person name="Jin S."/>
            <person name="Xu P."/>
            <person name="Storey K.B."/>
            <person name="Huan P."/>
            <person name="Zhang T."/>
            <person name="Zhou Y."/>
            <person name="Zhang J."/>
            <person name="Lin C."/>
            <person name="Li X."/>
            <person name="Xing L."/>
            <person name="Huo D."/>
            <person name="Sun M."/>
            <person name="Wang L."/>
            <person name="Mercier A."/>
            <person name="Li F."/>
            <person name="Yang H."/>
            <person name="Xiang J."/>
        </authorList>
    </citation>
    <scope>NUCLEOTIDE SEQUENCE [LARGE SCALE GENOMIC DNA]</scope>
    <source>
        <strain evidence="2">Shaxun</strain>
        <tissue evidence="2">Muscle</tissue>
    </source>
</reference>
<dbReference type="InterPro" id="IPR001936">
    <property type="entry name" value="RasGAP_dom"/>
</dbReference>
<dbReference type="PROSITE" id="PS00509">
    <property type="entry name" value="RAS_GTPASE_ACTIV_1"/>
    <property type="match status" value="1"/>
</dbReference>
<dbReference type="PANTHER" id="PTHR14149:SF14">
    <property type="entry name" value="CALPONIN-HOMOLOGY (CH) DOMAIN-CONTAINING PROTEIN"/>
    <property type="match status" value="1"/>
</dbReference>
<accession>A0A2G8LGD0</accession>
<proteinExistence type="predicted"/>
<evidence type="ECO:0000259" key="1">
    <source>
        <dbReference type="PROSITE" id="PS50018"/>
    </source>
</evidence>
<dbReference type="Gene3D" id="1.10.506.10">
    <property type="entry name" value="GTPase Activation - p120gap, domain 1"/>
    <property type="match status" value="1"/>
</dbReference>
<gene>
    <name evidence="2" type="ORF">BSL78_03816</name>
</gene>
<evidence type="ECO:0000313" key="3">
    <source>
        <dbReference type="Proteomes" id="UP000230750"/>
    </source>
</evidence>
<dbReference type="SMART" id="SM00323">
    <property type="entry name" value="RasGAP"/>
    <property type="match status" value="1"/>
</dbReference>
<dbReference type="OrthoDB" id="775356at2759"/>
<dbReference type="InterPro" id="IPR000593">
    <property type="entry name" value="RasGAP_C"/>
</dbReference>
<keyword evidence="3" id="KW-1185">Reference proteome</keyword>
<dbReference type="GO" id="GO:0051015">
    <property type="term" value="F:actin filament binding"/>
    <property type="evidence" value="ECO:0007669"/>
    <property type="project" value="TreeGrafter"/>
</dbReference>
<dbReference type="InterPro" id="IPR008936">
    <property type="entry name" value="Rho_GTPase_activation_prot"/>
</dbReference>
<dbReference type="GO" id="GO:0005516">
    <property type="term" value="F:calmodulin binding"/>
    <property type="evidence" value="ECO:0007669"/>
    <property type="project" value="TreeGrafter"/>
</dbReference>
<dbReference type="GO" id="GO:0005938">
    <property type="term" value="C:cell cortex"/>
    <property type="evidence" value="ECO:0007669"/>
    <property type="project" value="TreeGrafter"/>
</dbReference>
<dbReference type="GO" id="GO:1903479">
    <property type="term" value="P:mitotic actomyosin contractile ring assembly actin filament organization"/>
    <property type="evidence" value="ECO:0007669"/>
    <property type="project" value="TreeGrafter"/>
</dbReference>
<dbReference type="CDD" id="cd05127">
    <property type="entry name" value="RasGAP_IQGAP_like"/>
    <property type="match status" value="1"/>
</dbReference>
<feature type="domain" description="Ras-GAP" evidence="1">
    <location>
        <begin position="82"/>
        <end position="365"/>
    </location>
</feature>
<dbReference type="Pfam" id="PF00616">
    <property type="entry name" value="RasGAP"/>
    <property type="match status" value="1"/>
</dbReference>
<name>A0A2G8LGD0_STIJA</name>
<dbReference type="GO" id="GO:0005096">
    <property type="term" value="F:GTPase activator activity"/>
    <property type="evidence" value="ECO:0007669"/>
    <property type="project" value="TreeGrafter"/>
</dbReference>
<comment type="caution">
    <text evidence="2">The sequence shown here is derived from an EMBL/GenBank/DDBJ whole genome shotgun (WGS) entry which is preliminary data.</text>
</comment>
<dbReference type="STRING" id="307972.A0A2G8LGD0"/>
<dbReference type="InterPro" id="IPR023152">
    <property type="entry name" value="RasGAP_CS"/>
</dbReference>
<evidence type="ECO:0000313" key="2">
    <source>
        <dbReference type="EMBL" id="PIK59306.1"/>
    </source>
</evidence>
<organism evidence="2 3">
    <name type="scientific">Stichopus japonicus</name>
    <name type="common">Sea cucumber</name>
    <dbReference type="NCBI Taxonomy" id="307972"/>
    <lineage>
        <taxon>Eukaryota</taxon>
        <taxon>Metazoa</taxon>
        <taxon>Echinodermata</taxon>
        <taxon>Eleutherozoa</taxon>
        <taxon>Echinozoa</taxon>
        <taxon>Holothuroidea</taxon>
        <taxon>Aspidochirotacea</taxon>
        <taxon>Aspidochirotida</taxon>
        <taxon>Stichopodidae</taxon>
        <taxon>Apostichopus</taxon>
    </lineage>
</organism>
<dbReference type="EMBL" id="MRZV01000087">
    <property type="protein sequence ID" value="PIK59306.1"/>
    <property type="molecule type" value="Genomic_DNA"/>
</dbReference>
<dbReference type="PANTHER" id="PTHR14149">
    <property type="entry name" value="RAS GTPASE-ACTIVATING PROTEIN WITH IQ MOTIF"/>
    <property type="match status" value="1"/>
</dbReference>
<dbReference type="Pfam" id="PF03836">
    <property type="entry name" value="RasGAP_C"/>
    <property type="match status" value="1"/>
</dbReference>
<dbReference type="PROSITE" id="PS50018">
    <property type="entry name" value="RAS_GTPASE_ACTIV_2"/>
    <property type="match status" value="1"/>
</dbReference>
<dbReference type="SUPFAM" id="SSF48350">
    <property type="entry name" value="GTPase activation domain, GAP"/>
    <property type="match status" value="1"/>
</dbReference>
<protein>
    <submittedName>
        <fullName evidence="2">Ras GTPase-activating-like IQGAP1</fullName>
    </submittedName>
</protein>
<dbReference type="SUPFAM" id="SSF143885">
    <property type="entry name" value="RGC domain-like"/>
    <property type="match status" value="1"/>
</dbReference>
<dbReference type="Proteomes" id="UP000230750">
    <property type="component" value="Unassembled WGS sequence"/>
</dbReference>